<feature type="transmembrane region" description="Helical" evidence="1">
    <location>
        <begin position="218"/>
        <end position="238"/>
    </location>
</feature>
<accession>A0BW06</accession>
<keyword evidence="1" id="KW-0472">Membrane</keyword>
<dbReference type="AlphaFoldDB" id="A0BW06"/>
<reference evidence="2 3" key="1">
    <citation type="journal article" date="2006" name="Nature">
        <title>Global trends of whole-genome duplications revealed by the ciliate Paramecium tetraurelia.</title>
        <authorList>
            <consortium name="Genoscope"/>
            <person name="Aury J.-M."/>
            <person name="Jaillon O."/>
            <person name="Duret L."/>
            <person name="Noel B."/>
            <person name="Jubin C."/>
            <person name="Porcel B.M."/>
            <person name="Segurens B."/>
            <person name="Daubin V."/>
            <person name="Anthouard V."/>
            <person name="Aiach N."/>
            <person name="Arnaiz O."/>
            <person name="Billaut A."/>
            <person name="Beisson J."/>
            <person name="Blanc I."/>
            <person name="Bouhouche K."/>
            <person name="Camara F."/>
            <person name="Duharcourt S."/>
            <person name="Guigo R."/>
            <person name="Gogendeau D."/>
            <person name="Katinka M."/>
            <person name="Keller A.-M."/>
            <person name="Kissmehl R."/>
            <person name="Klotz C."/>
            <person name="Koll F."/>
            <person name="Le Moue A."/>
            <person name="Lepere C."/>
            <person name="Malinsky S."/>
            <person name="Nowacki M."/>
            <person name="Nowak J.K."/>
            <person name="Plattner H."/>
            <person name="Poulain J."/>
            <person name="Ruiz F."/>
            <person name="Serrano V."/>
            <person name="Zagulski M."/>
            <person name="Dessen P."/>
            <person name="Betermier M."/>
            <person name="Weissenbach J."/>
            <person name="Scarpelli C."/>
            <person name="Schachter V."/>
            <person name="Sperling L."/>
            <person name="Meyer E."/>
            <person name="Cohen J."/>
            <person name="Wincker P."/>
        </authorList>
    </citation>
    <scope>NUCLEOTIDE SEQUENCE [LARGE SCALE GENOMIC DNA]</scope>
    <source>
        <strain evidence="2 3">Stock d4-2</strain>
    </source>
</reference>
<protein>
    <recommendedName>
        <fullName evidence="4">Transmembrane protein</fullName>
    </recommendedName>
</protein>
<evidence type="ECO:0008006" key="4">
    <source>
        <dbReference type="Google" id="ProtNLM"/>
    </source>
</evidence>
<keyword evidence="1" id="KW-1133">Transmembrane helix</keyword>
<dbReference type="GeneID" id="5015905"/>
<gene>
    <name evidence="2" type="ORF">GSPATT00032575001</name>
</gene>
<evidence type="ECO:0000313" key="2">
    <source>
        <dbReference type="EMBL" id="CAK62723.1"/>
    </source>
</evidence>
<keyword evidence="1" id="KW-0812">Transmembrane</keyword>
<dbReference type="EMBL" id="CT868020">
    <property type="protein sequence ID" value="CAK62723.1"/>
    <property type="molecule type" value="Genomic_DNA"/>
</dbReference>
<proteinExistence type="predicted"/>
<evidence type="ECO:0000313" key="3">
    <source>
        <dbReference type="Proteomes" id="UP000000600"/>
    </source>
</evidence>
<dbReference type="RefSeq" id="XP_001430121.1">
    <property type="nucleotide sequence ID" value="XM_001430084.1"/>
</dbReference>
<dbReference type="HOGENOM" id="CLU_788613_0_0_1"/>
<evidence type="ECO:0000256" key="1">
    <source>
        <dbReference type="SAM" id="Phobius"/>
    </source>
</evidence>
<dbReference type="Proteomes" id="UP000000600">
    <property type="component" value="Unassembled WGS sequence"/>
</dbReference>
<organism evidence="2 3">
    <name type="scientific">Paramecium tetraurelia</name>
    <dbReference type="NCBI Taxonomy" id="5888"/>
    <lineage>
        <taxon>Eukaryota</taxon>
        <taxon>Sar</taxon>
        <taxon>Alveolata</taxon>
        <taxon>Ciliophora</taxon>
        <taxon>Intramacronucleata</taxon>
        <taxon>Oligohymenophorea</taxon>
        <taxon>Peniculida</taxon>
        <taxon>Parameciidae</taxon>
        <taxon>Paramecium</taxon>
    </lineage>
</organism>
<name>A0BW06_PARTE</name>
<dbReference type="InParanoid" id="A0BW06"/>
<dbReference type="KEGG" id="ptm:GSPATT00032575001"/>
<keyword evidence="3" id="KW-1185">Reference proteome</keyword>
<sequence>MFFYSSLNLQFSSLIVLTIKDCLKDTLNYQMLQVEQYSCFWQYHSPYDQYGQIFHFQDLNNIKTRSFIPSIYYHFKIYFKQYMFIHKFRHSIGLSQDVINSIKLHKAQSQMNLDAQLNLHNLNLKTLQIQTVQFSLCKFLNSFSTKFQFKFKCIQLIDSAFTRIQKTILNSLLSGVTYPAHYQLELMDYHNSNSKIHEGPSKFTINSCPKQVTHLQSWKLLIVLFIFYNYGLLFSYFIRFNLFRFTKLSEQICRFKQQFCYLQRLIKKIFHIIKNTNASFCQVVTQIIKLHQNTFQFTLLIKLTFTIPNINNYYAFKKFNTKSFIQISQSIQIQGMTIRKRNLWQNNKKKWL</sequence>